<dbReference type="Proteomes" id="UP000621447">
    <property type="component" value="Unassembled WGS sequence"/>
</dbReference>
<dbReference type="RefSeq" id="WP_174193954.1">
    <property type="nucleotide sequence ID" value="NZ_JABULH010000003.1"/>
</dbReference>
<evidence type="ECO:0000313" key="1">
    <source>
        <dbReference type="EMBL" id="NTS65318.1"/>
    </source>
</evidence>
<evidence type="ECO:0008006" key="3">
    <source>
        <dbReference type="Google" id="ProtNLM"/>
    </source>
</evidence>
<proteinExistence type="predicted"/>
<comment type="caution">
    <text evidence="1">The sequence shown here is derived from an EMBL/GenBank/DDBJ whole genome shotgun (WGS) entry which is preliminary data.</text>
</comment>
<reference evidence="1 2" key="1">
    <citation type="submission" date="2020-06" db="EMBL/GenBank/DDBJ databases">
        <title>Sphingomonas hominis sp. nov., a member of the Sphingomonas, isolated from the hair of a 22-year-old girl.</title>
        <authorList>
            <person name="Zhang D.-F."/>
            <person name="Cui X.-W."/>
        </authorList>
    </citation>
    <scope>NUCLEOTIDE SEQUENCE [LARGE SCALE GENOMIC DNA]</scope>
    <source>
        <strain evidence="1 2">HHU CXW</strain>
    </source>
</reference>
<evidence type="ECO:0000313" key="2">
    <source>
        <dbReference type="Proteomes" id="UP000621447"/>
    </source>
</evidence>
<dbReference type="NCBIfam" id="TIGR02215">
    <property type="entry name" value="phage_chp_gp8"/>
    <property type="match status" value="1"/>
</dbReference>
<sequence length="184" mass="18813">MTETAEVGLNGLGAVTLVGADRAGAVAAVKVLLRASLDNDDVLVAAMAETALGVAEQFLSQVLIAREVSAVVEASVGWQLLPIGPVSAITAVTAVGTALPIADYAVDVDAAGLGWVRVGRRASVIARAGMSEDWAGLPAAVRHGVAMLGAHLFEDRGGAKPVPVAVTALWRPFRRMTLAQAVRA</sequence>
<gene>
    <name evidence="1" type="ORF">HRV97_09100</name>
</gene>
<name>A0ABX2JGE3_9SPHN</name>
<accession>A0ABX2JGE3</accession>
<dbReference type="CDD" id="cd08054">
    <property type="entry name" value="gp6"/>
    <property type="match status" value="1"/>
</dbReference>
<dbReference type="Gene3D" id="1.10.3230.30">
    <property type="entry name" value="Phage gp6-like head-tail connector protein"/>
    <property type="match status" value="1"/>
</dbReference>
<organism evidence="1 2">
    <name type="scientific">Sphingomonas hominis</name>
    <dbReference type="NCBI Taxonomy" id="2741495"/>
    <lineage>
        <taxon>Bacteria</taxon>
        <taxon>Pseudomonadati</taxon>
        <taxon>Pseudomonadota</taxon>
        <taxon>Alphaproteobacteria</taxon>
        <taxon>Sphingomonadales</taxon>
        <taxon>Sphingomonadaceae</taxon>
        <taxon>Sphingomonas</taxon>
    </lineage>
</organism>
<dbReference type="EMBL" id="JABULH010000003">
    <property type="protein sequence ID" value="NTS65318.1"/>
    <property type="molecule type" value="Genomic_DNA"/>
</dbReference>
<keyword evidence="2" id="KW-1185">Reference proteome</keyword>
<dbReference type="InterPro" id="IPR011738">
    <property type="entry name" value="Phage_CHP"/>
</dbReference>
<protein>
    <recommendedName>
        <fullName evidence="3">PhiE125 gp8 family phage protein</fullName>
    </recommendedName>
</protein>